<sequence length="913" mass="101889">MSRVSRSRPRLHNFSESDISINSANDDQDQFENSAATSNHVIDADEGEDGYQHGGKEQQRMPLKSTLLTDQGPGGSGRRKMRQSRNPIPDTLWDNDRMLKSQNNNLMSLDRKSMARMDATLSTQRSDSILDDMRHDEMMNRKDASMIDGVGQGHYRRTGGGKAAEEIRLGLNQHQFVHPSPGPAARYGQLRQSAMPSILRNHDIHPESADDSDSAIESSSNSSEATDVPDVFHRAKRSIGNSTGNHQGFMRSPQLSKNADAAPRPKLPYRWKDKLGELHGPSDAIAADSRKHDIGTFPSTVRPPRSDSASNESGFAAGSNRKVSSGSSKGKEAEASTSGATLVNEQNYFANASHFRLPSGQRMGKGVPSSGFSLPADLTGMSMALESPVKTRQGVEHRPIVPETVQAFAATTVQERERGFNGLKSYIKYIEDKVDKVEDSFANELGSLKSEWKVWKETQHDVKAERDLQHHNGEAHHALLEQDNVDGDATIHYRSSLANVRKMASDIGDSMEDHRATLAKLRKKEQDLLARESLRSKRAAQIDRHDEDKDDVDLDSLRSQVEAASREVNRLKIIIDRQGRAKEVLSASSPIKPSSRSRPTKIGGGNPFVQQRKISEELKKQNAPAAPSEYDDGFGQAPKQRSSSGHGSDRHIEEDFVVDEVDEQPADLHRSRLDEVEDVSMIAEKRAERASEKVIDARSIAHDAESCTCCARQDENKRRKDARKMKALSQWKKEDPKTTRSRSYSAATYVNPQEDDLSAQALLEEIMVDLENHAEFRLPPALIQLANKQRSLLEWTIKAEMDEFYHAKRNYCDLADELKSFSPDISAARRRILADHVLIAVENLELRANRVDRLRAALAAALPAGVLDGQNDQFDESLQKRTRKHHTRPRNSPPIVDKALHSHHTDAFRHLDV</sequence>
<name>A0A316VEU5_9BASI</name>
<dbReference type="InParanoid" id="A0A316VEU5"/>
<feature type="compositionally biased region" description="Basic residues" evidence="2">
    <location>
        <begin position="880"/>
        <end position="889"/>
    </location>
</feature>
<dbReference type="STRING" id="1280837.A0A316VEU5"/>
<feature type="region of interest" description="Disordered" evidence="2">
    <location>
        <begin position="203"/>
        <end position="267"/>
    </location>
</feature>
<keyword evidence="4" id="KW-1185">Reference proteome</keyword>
<dbReference type="OrthoDB" id="76453at2759"/>
<feature type="region of interest" description="Disordered" evidence="2">
    <location>
        <begin position="619"/>
        <end position="650"/>
    </location>
</feature>
<evidence type="ECO:0000313" key="4">
    <source>
        <dbReference type="Proteomes" id="UP000245771"/>
    </source>
</evidence>
<feature type="region of interest" description="Disordered" evidence="2">
    <location>
        <begin position="1"/>
        <end position="92"/>
    </location>
</feature>
<dbReference type="RefSeq" id="XP_025355135.1">
    <property type="nucleotide sequence ID" value="XM_025502226.1"/>
</dbReference>
<reference evidence="3 4" key="1">
    <citation type="journal article" date="2018" name="Mol. Biol. Evol.">
        <title>Broad Genomic Sampling Reveals a Smut Pathogenic Ancestry of the Fungal Clade Ustilaginomycotina.</title>
        <authorList>
            <person name="Kijpornyongpan T."/>
            <person name="Mondo S.J."/>
            <person name="Barry K."/>
            <person name="Sandor L."/>
            <person name="Lee J."/>
            <person name="Lipzen A."/>
            <person name="Pangilinan J."/>
            <person name="LaButti K."/>
            <person name="Hainaut M."/>
            <person name="Henrissat B."/>
            <person name="Grigoriev I.V."/>
            <person name="Spatafora J.W."/>
            <person name="Aime M.C."/>
        </authorList>
    </citation>
    <scope>NUCLEOTIDE SEQUENCE [LARGE SCALE GENOMIC DNA]</scope>
    <source>
        <strain evidence="3 4">MCA 3882</strain>
    </source>
</reference>
<dbReference type="AlphaFoldDB" id="A0A316VEU5"/>
<feature type="compositionally biased region" description="Low complexity" evidence="2">
    <location>
        <begin position="586"/>
        <end position="597"/>
    </location>
</feature>
<evidence type="ECO:0000313" key="3">
    <source>
        <dbReference type="EMBL" id="PWN34833.1"/>
    </source>
</evidence>
<protein>
    <recommendedName>
        <fullName evidence="5">Cep57 centrosome microtubule-binding domain-containing protein</fullName>
    </recommendedName>
</protein>
<dbReference type="Proteomes" id="UP000245771">
    <property type="component" value="Unassembled WGS sequence"/>
</dbReference>
<proteinExistence type="predicted"/>
<organism evidence="3 4">
    <name type="scientific">Meira miltonrushii</name>
    <dbReference type="NCBI Taxonomy" id="1280837"/>
    <lineage>
        <taxon>Eukaryota</taxon>
        <taxon>Fungi</taxon>
        <taxon>Dikarya</taxon>
        <taxon>Basidiomycota</taxon>
        <taxon>Ustilaginomycotina</taxon>
        <taxon>Exobasidiomycetes</taxon>
        <taxon>Exobasidiales</taxon>
        <taxon>Brachybasidiaceae</taxon>
        <taxon>Meira</taxon>
    </lineage>
</organism>
<feature type="coiled-coil region" evidence="1">
    <location>
        <begin position="511"/>
        <end position="574"/>
    </location>
</feature>
<feature type="compositionally biased region" description="Basic residues" evidence="2">
    <location>
        <begin position="1"/>
        <end position="11"/>
    </location>
</feature>
<keyword evidence="1" id="KW-0175">Coiled coil</keyword>
<feature type="compositionally biased region" description="Basic and acidic residues" evidence="2">
    <location>
        <begin position="50"/>
        <end position="59"/>
    </location>
</feature>
<feature type="compositionally biased region" description="Low complexity" evidence="2">
    <location>
        <begin position="215"/>
        <end position="225"/>
    </location>
</feature>
<dbReference type="GeneID" id="37024007"/>
<feature type="region of interest" description="Disordered" evidence="2">
    <location>
        <begin position="878"/>
        <end position="901"/>
    </location>
</feature>
<feature type="region of interest" description="Disordered" evidence="2">
    <location>
        <begin position="715"/>
        <end position="739"/>
    </location>
</feature>
<gene>
    <name evidence="3" type="ORF">FA14DRAFT_34703</name>
</gene>
<evidence type="ECO:0008006" key="5">
    <source>
        <dbReference type="Google" id="ProtNLM"/>
    </source>
</evidence>
<feature type="region of interest" description="Disordered" evidence="2">
    <location>
        <begin position="582"/>
        <end position="607"/>
    </location>
</feature>
<evidence type="ECO:0000256" key="2">
    <source>
        <dbReference type="SAM" id="MobiDB-lite"/>
    </source>
</evidence>
<dbReference type="EMBL" id="KZ819603">
    <property type="protein sequence ID" value="PWN34833.1"/>
    <property type="molecule type" value="Genomic_DNA"/>
</dbReference>
<feature type="compositionally biased region" description="Polar residues" evidence="2">
    <location>
        <begin position="14"/>
        <end position="40"/>
    </location>
</feature>
<evidence type="ECO:0000256" key="1">
    <source>
        <dbReference type="SAM" id="Coils"/>
    </source>
</evidence>
<feature type="region of interest" description="Disordered" evidence="2">
    <location>
        <begin position="280"/>
        <end position="339"/>
    </location>
</feature>
<accession>A0A316VEU5</accession>